<dbReference type="Proteomes" id="UP000683360">
    <property type="component" value="Unassembled WGS sequence"/>
</dbReference>
<feature type="compositionally biased region" description="Basic and acidic residues" evidence="1">
    <location>
        <begin position="69"/>
        <end position="82"/>
    </location>
</feature>
<proteinExistence type="predicted"/>
<gene>
    <name evidence="2" type="ORF">MEDL_3684</name>
</gene>
<organism evidence="2 3">
    <name type="scientific">Mytilus edulis</name>
    <name type="common">Blue mussel</name>
    <dbReference type="NCBI Taxonomy" id="6550"/>
    <lineage>
        <taxon>Eukaryota</taxon>
        <taxon>Metazoa</taxon>
        <taxon>Spiralia</taxon>
        <taxon>Lophotrochozoa</taxon>
        <taxon>Mollusca</taxon>
        <taxon>Bivalvia</taxon>
        <taxon>Autobranchia</taxon>
        <taxon>Pteriomorphia</taxon>
        <taxon>Mytilida</taxon>
        <taxon>Mytiloidea</taxon>
        <taxon>Mytilidae</taxon>
        <taxon>Mytilinae</taxon>
        <taxon>Mytilus</taxon>
    </lineage>
</organism>
<accession>A0A8S3PZ82</accession>
<sequence length="158" mass="17679">MSSGSAILTVLESTLTSNMKSREESVLLGVMLISSFERKRKDAKQEKCQRIAIGKKRRATSRTGGQRGQNEEIPQKKDETGRKRTAKKIQEVGHVVTEGPEETTDISSSNESEDDARAFPSFRHDPLYKNFEIANNSIDFTPSQESSIHDTVGKYVPF</sequence>
<protein>
    <submittedName>
        <fullName evidence="2">Uncharacterized protein</fullName>
    </submittedName>
</protein>
<feature type="compositionally biased region" description="Basic and acidic residues" evidence="1">
    <location>
        <begin position="39"/>
        <end position="49"/>
    </location>
</feature>
<keyword evidence="3" id="KW-1185">Reference proteome</keyword>
<comment type="caution">
    <text evidence="2">The sequence shown here is derived from an EMBL/GenBank/DDBJ whole genome shotgun (WGS) entry which is preliminary data.</text>
</comment>
<dbReference type="EMBL" id="CAJPWZ010000207">
    <property type="protein sequence ID" value="CAG2188259.1"/>
    <property type="molecule type" value="Genomic_DNA"/>
</dbReference>
<reference evidence="2" key="1">
    <citation type="submission" date="2021-03" db="EMBL/GenBank/DDBJ databases">
        <authorList>
            <person name="Bekaert M."/>
        </authorList>
    </citation>
    <scope>NUCLEOTIDE SEQUENCE</scope>
</reference>
<evidence type="ECO:0000256" key="1">
    <source>
        <dbReference type="SAM" id="MobiDB-lite"/>
    </source>
</evidence>
<dbReference type="AlphaFoldDB" id="A0A8S3PZ82"/>
<feature type="region of interest" description="Disordered" evidence="1">
    <location>
        <begin position="39"/>
        <end position="118"/>
    </location>
</feature>
<evidence type="ECO:0000313" key="2">
    <source>
        <dbReference type="EMBL" id="CAG2188259.1"/>
    </source>
</evidence>
<evidence type="ECO:0000313" key="3">
    <source>
        <dbReference type="Proteomes" id="UP000683360"/>
    </source>
</evidence>
<name>A0A8S3PZ82_MYTED</name>